<keyword evidence="3" id="KW-0812">Transmembrane</keyword>
<feature type="transmembrane region" description="Helical" evidence="3">
    <location>
        <begin position="12"/>
        <end position="29"/>
    </location>
</feature>
<reference evidence="6" key="1">
    <citation type="journal article" date="2020" name="mSystems">
        <title>Genome- and Community-Level Interaction Insights into Carbon Utilization and Element Cycling Functions of Hydrothermarchaeota in Hydrothermal Sediment.</title>
        <authorList>
            <person name="Zhou Z."/>
            <person name="Liu Y."/>
            <person name="Xu W."/>
            <person name="Pan J."/>
            <person name="Luo Z.H."/>
            <person name="Li M."/>
        </authorList>
    </citation>
    <scope>NUCLEOTIDE SEQUENCE [LARGE SCALE GENOMIC DNA]</scope>
    <source>
        <strain evidence="6">SpSt-1042</strain>
    </source>
</reference>
<dbReference type="SUPFAM" id="SSF56519">
    <property type="entry name" value="Penicillin binding protein dimerisation domain"/>
    <property type="match status" value="1"/>
</dbReference>
<accession>A0A7C5URH0</accession>
<dbReference type="Gene3D" id="3.90.1310.10">
    <property type="entry name" value="Penicillin-binding protein 2a (Domain 2)"/>
    <property type="match status" value="1"/>
</dbReference>
<comment type="caution">
    <text evidence="6">The sequence shown here is derived from an EMBL/GenBank/DDBJ whole genome shotgun (WGS) entry which is preliminary data.</text>
</comment>
<evidence type="ECO:0000259" key="4">
    <source>
        <dbReference type="Pfam" id="PF00905"/>
    </source>
</evidence>
<evidence type="ECO:0000256" key="1">
    <source>
        <dbReference type="ARBA" id="ARBA00004370"/>
    </source>
</evidence>
<gene>
    <name evidence="6" type="ORF">ENL96_00870</name>
</gene>
<dbReference type="GO" id="GO:0071555">
    <property type="term" value="P:cell wall organization"/>
    <property type="evidence" value="ECO:0007669"/>
    <property type="project" value="TreeGrafter"/>
</dbReference>
<dbReference type="InterPro" id="IPR036138">
    <property type="entry name" value="PBP_dimer_sf"/>
</dbReference>
<proteinExistence type="predicted"/>
<evidence type="ECO:0000259" key="5">
    <source>
        <dbReference type="Pfam" id="PF03717"/>
    </source>
</evidence>
<feature type="domain" description="Penicillin-binding protein transpeptidase" evidence="4">
    <location>
        <begin position="258"/>
        <end position="597"/>
    </location>
</feature>
<keyword evidence="2 3" id="KW-0472">Membrane</keyword>
<dbReference type="Pfam" id="PF00905">
    <property type="entry name" value="Transpeptidase"/>
    <property type="match status" value="1"/>
</dbReference>
<dbReference type="PANTHER" id="PTHR30627:SF1">
    <property type="entry name" value="PEPTIDOGLYCAN D,D-TRANSPEPTIDASE FTSI"/>
    <property type="match status" value="1"/>
</dbReference>
<dbReference type="EMBL" id="DRVY01000023">
    <property type="protein sequence ID" value="HHR92052.1"/>
    <property type="molecule type" value="Genomic_DNA"/>
</dbReference>
<dbReference type="GO" id="GO:0005886">
    <property type="term" value="C:plasma membrane"/>
    <property type="evidence" value="ECO:0007669"/>
    <property type="project" value="TreeGrafter"/>
</dbReference>
<evidence type="ECO:0000313" key="6">
    <source>
        <dbReference type="EMBL" id="HHR92052.1"/>
    </source>
</evidence>
<sequence>MKDVSLTKNFTIVKYLLILYFFLIVLQLFRWQVLEKEKWETEYMLRHQLMVQEKPERGKIYSADGFVLASNEKVYGIYVIPKEIKDIPAFVDAASKALSIPQEDILKSINSGARYVALKHKADKTEVLSMLRVDCEINGKNCGLIELENPNYFAVRIEEEWKRVYPENELACHVLGFVGGNGIGQYGVEEYYNGELEGEYGYVIGVRDQHGRLILSDDLKAASVKNGMDIYLTIDRGLQKIVERIVKEHVDKHGAVDGTVIVMRPKTGEILAMANYPVFNPNFYWRGEIVDCQLNRYKDSPQCKSSALPNTLENKDSDNRYAIYQQDLSLVFKNVAVSELYEPGSVIKVLTVAAGIDSGAITPESKVEDHPGCINVIGHSVCTWNKVGATNQTIKLVLINSDNIGAYYIARKVGKEKFYDYLDKFGVGHLTKAGLAGENVFPLKQKENWNEADLATSSFGQGVVSVTPLQLISALNIVANGGLQIQPHIVSKFVSSDKGEIIVSPFVTGQPISPESAYQTAELLRVSIEQSHIKKRMADILQHYTVAGKTGTAQVPKSDGGGYYEDKVIATFVGWIPAHDPQLIILARLKDPSDTLAAGNAVPMWAEVAREAIAYLNIPPDRINQ</sequence>
<dbReference type="GO" id="GO:0008658">
    <property type="term" value="F:penicillin binding"/>
    <property type="evidence" value="ECO:0007669"/>
    <property type="project" value="InterPro"/>
</dbReference>
<name>A0A7C5URH0_UNCC3</name>
<dbReference type="Gene3D" id="3.40.710.10">
    <property type="entry name" value="DD-peptidase/beta-lactamase superfamily"/>
    <property type="match status" value="1"/>
</dbReference>
<dbReference type="InterPro" id="IPR050515">
    <property type="entry name" value="Beta-lactam/transpept"/>
</dbReference>
<evidence type="ECO:0000256" key="2">
    <source>
        <dbReference type="ARBA" id="ARBA00023136"/>
    </source>
</evidence>
<dbReference type="AlphaFoldDB" id="A0A7C5URH0"/>
<dbReference type="Gene3D" id="3.30.450.330">
    <property type="match status" value="1"/>
</dbReference>
<dbReference type="Pfam" id="PF03717">
    <property type="entry name" value="PBP_dimer"/>
    <property type="match status" value="1"/>
</dbReference>
<comment type="subcellular location">
    <subcellularLocation>
        <location evidence="1">Membrane</location>
    </subcellularLocation>
</comment>
<dbReference type="SUPFAM" id="SSF56601">
    <property type="entry name" value="beta-lactamase/transpeptidase-like"/>
    <property type="match status" value="1"/>
</dbReference>
<dbReference type="InterPro" id="IPR012338">
    <property type="entry name" value="Beta-lactam/transpept-like"/>
</dbReference>
<organism evidence="6">
    <name type="scientific">candidate division CPR3 bacterium</name>
    <dbReference type="NCBI Taxonomy" id="2268181"/>
    <lineage>
        <taxon>Bacteria</taxon>
        <taxon>Bacteria division CPR3</taxon>
    </lineage>
</organism>
<evidence type="ECO:0000256" key="3">
    <source>
        <dbReference type="SAM" id="Phobius"/>
    </source>
</evidence>
<dbReference type="InterPro" id="IPR001460">
    <property type="entry name" value="PCN-bd_Tpept"/>
</dbReference>
<protein>
    <submittedName>
        <fullName evidence="6">Penicillin-binding protein 2</fullName>
    </submittedName>
</protein>
<dbReference type="InterPro" id="IPR005311">
    <property type="entry name" value="PBP_dimer"/>
</dbReference>
<feature type="domain" description="Penicillin-binding protein dimerisation" evidence="5">
    <location>
        <begin position="53"/>
        <end position="214"/>
    </location>
</feature>
<dbReference type="PANTHER" id="PTHR30627">
    <property type="entry name" value="PEPTIDOGLYCAN D,D-TRANSPEPTIDASE"/>
    <property type="match status" value="1"/>
</dbReference>
<keyword evidence="3" id="KW-1133">Transmembrane helix</keyword>